<evidence type="ECO:0000256" key="8">
    <source>
        <dbReference type="SAM" id="Phobius"/>
    </source>
</evidence>
<dbReference type="Proteomes" id="UP001151699">
    <property type="component" value="Chromosome B"/>
</dbReference>
<feature type="transmembrane region" description="Helical" evidence="8">
    <location>
        <begin position="569"/>
        <end position="591"/>
    </location>
</feature>
<reference evidence="9" key="1">
    <citation type="submission" date="2022-07" db="EMBL/GenBank/DDBJ databases">
        <authorList>
            <person name="Trinca V."/>
            <person name="Uliana J.V.C."/>
            <person name="Torres T.T."/>
            <person name="Ward R.J."/>
            <person name="Monesi N."/>
        </authorList>
    </citation>
    <scope>NUCLEOTIDE SEQUENCE</scope>
    <source>
        <strain evidence="9">HSMRA1968</strain>
        <tissue evidence="9">Whole embryos</tissue>
    </source>
</reference>
<keyword evidence="8" id="KW-0472">Membrane</keyword>
<dbReference type="PANTHER" id="PTHR47143">
    <property type="entry name" value="TRANSIENT RECEPTOR POTENTIAL CATION CHANNEL PROTEIN PAINLESS"/>
    <property type="match status" value="1"/>
</dbReference>
<sequence length="1014" mass="119119">MKRMSEYSIEMESQMKLLSEIELGKIPIEKKWDEKDKPESSFVFSSHFWGDPSIRKKEQLVAAYKLKNWNHLADILKNEFTVNVSAEDHWDDKIKEIFWETLLSRPMESEVLEMIENSASMCINLHLCASYCNDAYQSASMCISLHRCTLIFPDVYQSGIDVHQSGIDVHQSGIDVHQSGIDVHQSGIDAHQSGIDDLFFLNNEMEFNHLINTSLNQEFFSNFQQIMSTNRILSRKCAGLVINSIESHIFCKLRIKSFEQFTITKADNFFEINVLKYIIYYDKLEVERQKMLINRFLALEPRQMFRYIFEILLAILSDNSEVFTEKFENYLRHMRSLYPTKEMESIVTGDSNLIVVKAFASELENVIQSVIKKPLIDINRLMIPHRFFKYDVPLTFYIAERGYNELLTAAFESKKNIKTLFKDSLGTEVTLLTFCIRGFKYNKRLSIRSDISTDFDDCIDILLKNLSDDKIFHKTTNPMLEAIKYNQDNAAIKLIQKFGLMFEFVQVMNTRVLNKYLDIHVNNNHVGIAVNYQFLKDQTIKNIVRKYDLKTSIQHPVIANYVELKYSQFWPLHVTDLFLFIVFCISCPTFYCFFRHKSSNYDYLLYLAILYTFLRFCLQLALFYYCLLVPNLLNGSCKNPTREVQNPLRRSRILAGTTEVLNLFLLMATLFSHLFTNRPEYLFSGSLLLMTIEMTKMLSRISPASVSQYILMFKTVAFTLFITMTIFFWIIVAFTLAFHVVVYMDKSEEISKLNNFWTSFTTTMTIFMGGHDGEALKFKGWWNLMLFVLFVLIAISVYNLAIDLAMENAKQLRDNGDFVSLEKQFNAILEYGEFFKIGSEPVSKIIYTRRPDETTIIEELIWRVNSSILRRLKTFDRKNQWHSQTVQITQSRYNAMNLIIKSNEERLIRTDNDVRIDEIEKTVHQIEDLNLRMEHKINVVRRDNDKRKDQLNQMKLTMNQLESRFDSEAKERNLQLNKILMKLEHLDRRMNEIFSDSSKKLIDCKLQKRNANAI</sequence>
<dbReference type="AlphaFoldDB" id="A0A9Q0S5D1"/>
<keyword evidence="5" id="KW-0325">Glycoprotein</keyword>
<keyword evidence="8" id="KW-0812">Transmembrane</keyword>
<evidence type="ECO:0000256" key="2">
    <source>
        <dbReference type="ARBA" id="ARBA00022737"/>
    </source>
</evidence>
<keyword evidence="2" id="KW-0677">Repeat</keyword>
<feature type="transmembrane region" description="Helical" evidence="8">
    <location>
        <begin position="681"/>
        <end position="699"/>
    </location>
</feature>
<accession>A0A9Q0S5D1</accession>
<evidence type="ECO:0000313" key="10">
    <source>
        <dbReference type="Proteomes" id="UP001151699"/>
    </source>
</evidence>
<keyword evidence="3" id="KW-0040">ANK repeat</keyword>
<evidence type="ECO:0000256" key="7">
    <source>
        <dbReference type="SAM" id="Coils"/>
    </source>
</evidence>
<keyword evidence="4" id="KW-0406">Ion transport</keyword>
<evidence type="ECO:0000256" key="1">
    <source>
        <dbReference type="ARBA" id="ARBA00022448"/>
    </source>
</evidence>
<dbReference type="EMBL" id="WJQU01000002">
    <property type="protein sequence ID" value="KAJ6643905.1"/>
    <property type="molecule type" value="Genomic_DNA"/>
</dbReference>
<keyword evidence="7" id="KW-0175">Coiled coil</keyword>
<dbReference type="GO" id="GO:1902495">
    <property type="term" value="C:transmembrane transporter complex"/>
    <property type="evidence" value="ECO:0007669"/>
    <property type="project" value="TreeGrafter"/>
</dbReference>
<feature type="transmembrane region" description="Helical" evidence="8">
    <location>
        <begin position="653"/>
        <end position="675"/>
    </location>
</feature>
<comment type="caution">
    <text evidence="9">The sequence shown here is derived from an EMBL/GenBank/DDBJ whole genome shotgun (WGS) entry which is preliminary data.</text>
</comment>
<feature type="transmembrane region" description="Helical" evidence="8">
    <location>
        <begin position="603"/>
        <end position="633"/>
    </location>
</feature>
<dbReference type="PANTHER" id="PTHR47143:SF1">
    <property type="entry name" value="ION_TRANS DOMAIN-CONTAINING PROTEIN"/>
    <property type="match status" value="1"/>
</dbReference>
<evidence type="ECO:0000256" key="3">
    <source>
        <dbReference type="ARBA" id="ARBA00023043"/>
    </source>
</evidence>
<keyword evidence="10" id="KW-1185">Reference proteome</keyword>
<feature type="transmembrane region" description="Helical" evidence="8">
    <location>
        <begin position="711"/>
        <end position="744"/>
    </location>
</feature>
<keyword evidence="6" id="KW-0407">Ion channel</keyword>
<dbReference type="OrthoDB" id="6754445at2759"/>
<feature type="transmembrane region" description="Helical" evidence="8">
    <location>
        <begin position="781"/>
        <end position="801"/>
    </location>
</feature>
<keyword evidence="8" id="KW-1133">Transmembrane helix</keyword>
<feature type="coiled-coil region" evidence="7">
    <location>
        <begin position="916"/>
        <end position="971"/>
    </location>
</feature>
<dbReference type="GO" id="GO:0034220">
    <property type="term" value="P:monoatomic ion transmembrane transport"/>
    <property type="evidence" value="ECO:0007669"/>
    <property type="project" value="UniProtKB-KW"/>
</dbReference>
<dbReference type="GO" id="GO:0022857">
    <property type="term" value="F:transmembrane transporter activity"/>
    <property type="evidence" value="ECO:0007669"/>
    <property type="project" value="TreeGrafter"/>
</dbReference>
<evidence type="ECO:0000313" key="9">
    <source>
        <dbReference type="EMBL" id="KAJ6643905.1"/>
    </source>
</evidence>
<gene>
    <name evidence="9" type="primary">pain_3</name>
    <name evidence="9" type="ORF">Bhyg_08870</name>
</gene>
<evidence type="ECO:0000256" key="5">
    <source>
        <dbReference type="ARBA" id="ARBA00023180"/>
    </source>
</evidence>
<name>A0A9Q0S5D1_9DIPT</name>
<keyword evidence="9" id="KW-0675">Receptor</keyword>
<dbReference type="InterPro" id="IPR052076">
    <property type="entry name" value="TRP_cation_channel"/>
</dbReference>
<keyword evidence="1" id="KW-0813">Transport</keyword>
<evidence type="ECO:0000256" key="6">
    <source>
        <dbReference type="ARBA" id="ARBA00023303"/>
    </source>
</evidence>
<proteinExistence type="predicted"/>
<evidence type="ECO:0000256" key="4">
    <source>
        <dbReference type="ARBA" id="ARBA00023065"/>
    </source>
</evidence>
<protein>
    <submittedName>
        <fullName evidence="9">Transient receptor potential cation channel protein painless</fullName>
    </submittedName>
</protein>
<organism evidence="9 10">
    <name type="scientific">Pseudolycoriella hygida</name>
    <dbReference type="NCBI Taxonomy" id="35572"/>
    <lineage>
        <taxon>Eukaryota</taxon>
        <taxon>Metazoa</taxon>
        <taxon>Ecdysozoa</taxon>
        <taxon>Arthropoda</taxon>
        <taxon>Hexapoda</taxon>
        <taxon>Insecta</taxon>
        <taxon>Pterygota</taxon>
        <taxon>Neoptera</taxon>
        <taxon>Endopterygota</taxon>
        <taxon>Diptera</taxon>
        <taxon>Nematocera</taxon>
        <taxon>Sciaroidea</taxon>
        <taxon>Sciaridae</taxon>
        <taxon>Pseudolycoriella</taxon>
    </lineage>
</organism>